<organism evidence="1 2">
    <name type="scientific">Candidatus Gottesmanbacteria bacterium GW2011_GWB1_49_7</name>
    <dbReference type="NCBI Taxonomy" id="1618448"/>
    <lineage>
        <taxon>Bacteria</taxon>
        <taxon>Candidatus Gottesmaniibacteriota</taxon>
    </lineage>
</organism>
<sequence length="251" mass="28275">MYRRHYYGLLSEWADIKDETFFGLDSGVAAAPFVPGEIERQFDPYIPEANRSLTFEYEFTTDTLIERLGAYVKALEVQTEAMSKLLAKPPRVIPNADGQTLWWKQDPNTVTDTRQITLNAAQEVKSTGEIPVEVIERGIKGGFAKVKRRQDEEIRWVEERFLREDGGSNPIFTGGFGDIDLFAQKVDDVLAFPGLLWDNSKNIITGLGTNVNVHLHNLGLGANERTGLFVLESEQNPNKTVTVQDMILKNI</sequence>
<dbReference type="AlphaFoldDB" id="A0A0G1VT47"/>
<evidence type="ECO:0000313" key="2">
    <source>
        <dbReference type="Proteomes" id="UP000034588"/>
    </source>
</evidence>
<name>A0A0G1VT47_9BACT</name>
<gene>
    <name evidence="1" type="ORF">UY48_C0057G0004</name>
</gene>
<protein>
    <submittedName>
        <fullName evidence="1">Uncharacterized protein</fullName>
    </submittedName>
</protein>
<evidence type="ECO:0000313" key="1">
    <source>
        <dbReference type="EMBL" id="KKW09616.1"/>
    </source>
</evidence>
<dbReference type="EMBL" id="LCQD01000057">
    <property type="protein sequence ID" value="KKW09616.1"/>
    <property type="molecule type" value="Genomic_DNA"/>
</dbReference>
<accession>A0A0G1VT47</accession>
<reference evidence="1 2" key="1">
    <citation type="journal article" date="2015" name="Nature">
        <title>rRNA introns, odd ribosomes, and small enigmatic genomes across a large radiation of phyla.</title>
        <authorList>
            <person name="Brown C.T."/>
            <person name="Hug L.A."/>
            <person name="Thomas B.C."/>
            <person name="Sharon I."/>
            <person name="Castelle C.J."/>
            <person name="Singh A."/>
            <person name="Wilkins M.J."/>
            <person name="Williams K.H."/>
            <person name="Banfield J.F."/>
        </authorList>
    </citation>
    <scope>NUCLEOTIDE SEQUENCE [LARGE SCALE GENOMIC DNA]</scope>
</reference>
<proteinExistence type="predicted"/>
<comment type="caution">
    <text evidence="1">The sequence shown here is derived from an EMBL/GenBank/DDBJ whole genome shotgun (WGS) entry which is preliminary data.</text>
</comment>
<feature type="non-terminal residue" evidence="1">
    <location>
        <position position="251"/>
    </location>
</feature>
<dbReference type="Proteomes" id="UP000034588">
    <property type="component" value="Unassembled WGS sequence"/>
</dbReference>